<comment type="similarity">
    <text evidence="1">Belongs to the DprA/Smf family.</text>
</comment>
<name>A0A1H2YYR6_ACIFE</name>
<organism evidence="4 5">
    <name type="scientific">Acidaminococcus fermentans</name>
    <dbReference type="NCBI Taxonomy" id="905"/>
    <lineage>
        <taxon>Bacteria</taxon>
        <taxon>Bacillati</taxon>
        <taxon>Bacillota</taxon>
        <taxon>Negativicutes</taxon>
        <taxon>Acidaminococcales</taxon>
        <taxon>Acidaminococcaceae</taxon>
        <taxon>Acidaminococcus</taxon>
    </lineage>
</organism>
<protein>
    <submittedName>
        <fullName evidence="4">DNA protecting protein DprA</fullName>
    </submittedName>
</protein>
<accession>A0A1H2YYR6</accession>
<comment type="caution">
    <text evidence="4">The sequence shown here is derived from an EMBL/GenBank/DDBJ whole genome shotgun (WGS) entry which is preliminary data.</text>
</comment>
<dbReference type="InterPro" id="IPR036388">
    <property type="entry name" value="WH-like_DNA-bd_sf"/>
</dbReference>
<dbReference type="Pfam" id="PF02481">
    <property type="entry name" value="DNA_processg_A"/>
    <property type="match status" value="1"/>
</dbReference>
<dbReference type="Proteomes" id="UP000182379">
    <property type="component" value="Unassembled WGS sequence"/>
</dbReference>
<dbReference type="Gene3D" id="1.10.10.10">
    <property type="entry name" value="Winged helix-like DNA-binding domain superfamily/Winged helix DNA-binding domain"/>
    <property type="match status" value="1"/>
</dbReference>
<dbReference type="PANTHER" id="PTHR43022">
    <property type="entry name" value="PROTEIN SMF"/>
    <property type="match status" value="1"/>
</dbReference>
<dbReference type="Gene3D" id="3.40.50.450">
    <property type="match status" value="1"/>
</dbReference>
<dbReference type="GO" id="GO:0009294">
    <property type="term" value="P:DNA-mediated transformation"/>
    <property type="evidence" value="ECO:0007669"/>
    <property type="project" value="InterPro"/>
</dbReference>
<dbReference type="AlphaFoldDB" id="A0A1H2YYR6"/>
<reference evidence="4 5" key="1">
    <citation type="submission" date="2016-10" db="EMBL/GenBank/DDBJ databases">
        <authorList>
            <person name="Varghese N."/>
            <person name="Submissions S."/>
        </authorList>
    </citation>
    <scope>NUCLEOTIDE SEQUENCE [LARGE SCALE GENOMIC DNA]</scope>
    <source>
        <strain evidence="4 5">WCC6</strain>
    </source>
</reference>
<dbReference type="RefSeq" id="WP_074707021.1">
    <property type="nucleotide sequence ID" value="NZ_FNOP01000013.1"/>
</dbReference>
<evidence type="ECO:0000313" key="5">
    <source>
        <dbReference type="Proteomes" id="UP000182379"/>
    </source>
</evidence>
<feature type="domain" description="Smf/DprA SLOG" evidence="3">
    <location>
        <begin position="79"/>
        <end position="285"/>
    </location>
</feature>
<feature type="region of interest" description="Disordered" evidence="2">
    <location>
        <begin position="290"/>
        <end position="310"/>
    </location>
</feature>
<dbReference type="SUPFAM" id="SSF102405">
    <property type="entry name" value="MCP/YpsA-like"/>
    <property type="match status" value="1"/>
</dbReference>
<evidence type="ECO:0000259" key="3">
    <source>
        <dbReference type="Pfam" id="PF02481"/>
    </source>
</evidence>
<dbReference type="InterPro" id="IPR057666">
    <property type="entry name" value="DrpA_SLOG"/>
</dbReference>
<evidence type="ECO:0000256" key="1">
    <source>
        <dbReference type="ARBA" id="ARBA00006525"/>
    </source>
</evidence>
<evidence type="ECO:0000313" key="4">
    <source>
        <dbReference type="EMBL" id="SDX10211.1"/>
    </source>
</evidence>
<proteinExistence type="inferred from homology"/>
<dbReference type="EMBL" id="FNOP01000013">
    <property type="protein sequence ID" value="SDX10211.1"/>
    <property type="molecule type" value="Genomic_DNA"/>
</dbReference>
<evidence type="ECO:0000256" key="2">
    <source>
        <dbReference type="SAM" id="MobiDB-lite"/>
    </source>
</evidence>
<gene>
    <name evidence="4" type="ORF">SAMN05216495_1138</name>
</gene>
<dbReference type="NCBIfam" id="TIGR00732">
    <property type="entry name" value="dprA"/>
    <property type="match status" value="1"/>
</dbReference>
<dbReference type="PANTHER" id="PTHR43022:SF1">
    <property type="entry name" value="PROTEIN SMF"/>
    <property type="match status" value="1"/>
</dbReference>
<dbReference type="InterPro" id="IPR003488">
    <property type="entry name" value="DprA"/>
</dbReference>
<sequence length="370" mass="40198">MEEVYGAALADLLSYEAPRGVPVLREAFGSLEKAWKAGIKDLRAAGLLTPALEKVWRDSRKPALPEKIWDWCQVHGVRIISRWSPDYPPLVDQLGAPPPVLYVKGRLPEQPACLAIVGSRKATDYGLAVAARFARAAALEKVPVISGGAYGIDAAAHRAALEAGGLTVAVLGGGLGELYPRRHLRLFDKICEQGALVTEQSPWTPPLPQNFPLRNRIIVGLSRSVLVVEAAIRSGAMSTAHAAADENRDLYAVPGPIDSETSQGTHWLLKQGARLGDDPRELLDSLLGREPGTCTGPAEEEEPDLFGEVSPEEQERAGALYRWIKKHRAQSLEDLAGAFPWPLAVLSTLLLELELGGRIRRNSRNRYSAL</sequence>